<dbReference type="InterPro" id="IPR049163">
    <property type="entry name" value="Pif1-like_2B_dom"/>
</dbReference>
<sequence>MLLQRVFSDERAVKRWSEVKALVMDEISMIDGELFENIEYIARVVRYEFTDEVWGGIQLVVSGDFLQLPPIVDQRQSCGKHFAFEADCWNASFDLEVELTNIFRQSDPHLIKLLQGIRRGESNPDDLKLLVHRCSKAKPDPSAVQLYPRNEDVNRVNANRMKSLEEESIVYTAVDSGKNPWKSQLEQGLAPTHLEVCEGARVMLIKNIDIKLKLVNGATGTIIGFSKPEKKSVLNLSPKDLLPIVKFDSGKTVVIEPETWDVTEGDLVVATRKQIPLVLAWALSIHKCQGMTLDRLHTDLSRAFGCGMVYVALSRVRSLEGLHLSGFRSSKIIAHPKVLQYYQRFG</sequence>
<comment type="catalytic activity">
    <reaction evidence="9">
        <text>ATP + H2O = ADP + phosphate + H(+)</text>
        <dbReference type="Rhea" id="RHEA:13065"/>
        <dbReference type="ChEBI" id="CHEBI:15377"/>
        <dbReference type="ChEBI" id="CHEBI:15378"/>
        <dbReference type="ChEBI" id="CHEBI:30616"/>
        <dbReference type="ChEBI" id="CHEBI:43474"/>
        <dbReference type="ChEBI" id="CHEBI:456216"/>
        <dbReference type="EC" id="5.6.2.3"/>
    </reaction>
</comment>
<dbReference type="Pfam" id="PF05970">
    <property type="entry name" value="PIF1"/>
    <property type="match status" value="1"/>
</dbReference>
<dbReference type="PANTHER" id="PTHR47642">
    <property type="entry name" value="ATP-DEPENDENT DNA HELICASE"/>
    <property type="match status" value="1"/>
</dbReference>
<comment type="cofactor">
    <cofactor evidence="9">
        <name>Mg(2+)</name>
        <dbReference type="ChEBI" id="CHEBI:18420"/>
    </cofactor>
</comment>
<keyword evidence="8" id="KW-0413">Isomerase</keyword>
<dbReference type="EMBL" id="JBBPBK010000005">
    <property type="protein sequence ID" value="KAK9284801.1"/>
    <property type="molecule type" value="Genomic_DNA"/>
</dbReference>
<keyword evidence="1 9" id="KW-0547">Nucleotide-binding</keyword>
<keyword evidence="13" id="KW-1185">Reference proteome</keyword>
<dbReference type="SUPFAM" id="SSF52540">
    <property type="entry name" value="P-loop containing nucleoside triphosphate hydrolases"/>
    <property type="match status" value="1"/>
</dbReference>
<proteinExistence type="inferred from homology"/>
<keyword evidence="6" id="KW-0238">DNA-binding</keyword>
<protein>
    <recommendedName>
        <fullName evidence="9">ATP-dependent DNA helicase</fullName>
        <ecNumber evidence="9">5.6.2.3</ecNumber>
    </recommendedName>
</protein>
<dbReference type="GO" id="GO:0006281">
    <property type="term" value="P:DNA repair"/>
    <property type="evidence" value="ECO:0007669"/>
    <property type="project" value="UniProtKB-KW"/>
</dbReference>
<dbReference type="GO" id="GO:0043139">
    <property type="term" value="F:5'-3' DNA helicase activity"/>
    <property type="evidence" value="ECO:0007669"/>
    <property type="project" value="UniProtKB-EC"/>
</dbReference>
<dbReference type="PANTHER" id="PTHR47642:SF5">
    <property type="entry name" value="ATP-DEPENDENT DNA HELICASE"/>
    <property type="match status" value="1"/>
</dbReference>
<dbReference type="Proteomes" id="UP001415857">
    <property type="component" value="Unassembled WGS sequence"/>
</dbReference>
<dbReference type="GO" id="GO:0016787">
    <property type="term" value="F:hydrolase activity"/>
    <property type="evidence" value="ECO:0007669"/>
    <property type="project" value="UniProtKB-KW"/>
</dbReference>
<feature type="domain" description="DNA helicase Pif1-like 2B" evidence="11">
    <location>
        <begin position="187"/>
        <end position="225"/>
    </location>
</feature>
<evidence type="ECO:0000256" key="6">
    <source>
        <dbReference type="ARBA" id="ARBA00023125"/>
    </source>
</evidence>
<name>A0AAP0X0Y6_LIQFO</name>
<evidence type="ECO:0000259" key="11">
    <source>
        <dbReference type="Pfam" id="PF21530"/>
    </source>
</evidence>
<dbReference type="CDD" id="cd18809">
    <property type="entry name" value="SF1_C_RecD"/>
    <property type="match status" value="1"/>
</dbReference>
<keyword evidence="9" id="KW-0233">DNA recombination</keyword>
<evidence type="ECO:0000256" key="3">
    <source>
        <dbReference type="ARBA" id="ARBA00022801"/>
    </source>
</evidence>
<feature type="domain" description="DNA helicase Pif1-like DEAD-box helicase" evidence="10">
    <location>
        <begin position="10"/>
        <end position="108"/>
    </location>
</feature>
<dbReference type="GO" id="GO:0005524">
    <property type="term" value="F:ATP binding"/>
    <property type="evidence" value="ECO:0007669"/>
    <property type="project" value="UniProtKB-KW"/>
</dbReference>
<evidence type="ECO:0000256" key="1">
    <source>
        <dbReference type="ARBA" id="ARBA00022741"/>
    </source>
</evidence>
<accession>A0AAP0X0Y6</accession>
<evidence type="ECO:0000313" key="13">
    <source>
        <dbReference type="Proteomes" id="UP001415857"/>
    </source>
</evidence>
<comment type="similarity">
    <text evidence="9">Belongs to the helicase family.</text>
</comment>
<dbReference type="EC" id="5.6.2.3" evidence="9"/>
<dbReference type="Gene3D" id="3.40.50.300">
    <property type="entry name" value="P-loop containing nucleotide triphosphate hydrolases"/>
    <property type="match status" value="2"/>
</dbReference>
<reference evidence="12 13" key="1">
    <citation type="journal article" date="2024" name="Plant J.">
        <title>Genome sequences and population genomics reveal climatic adaptation and genomic divergence between two closely related sweetgum species.</title>
        <authorList>
            <person name="Xu W.Q."/>
            <person name="Ren C.Q."/>
            <person name="Zhang X.Y."/>
            <person name="Comes H.P."/>
            <person name="Liu X.H."/>
            <person name="Li Y.G."/>
            <person name="Kettle C.J."/>
            <person name="Jalonen R."/>
            <person name="Gaisberger H."/>
            <person name="Ma Y.Z."/>
            <person name="Qiu Y.X."/>
        </authorList>
    </citation>
    <scope>NUCLEOTIDE SEQUENCE [LARGE SCALE GENOMIC DNA]</scope>
    <source>
        <strain evidence="12">Hangzhou</strain>
    </source>
</reference>
<gene>
    <name evidence="12" type="ORF">L1049_023978</name>
</gene>
<organism evidence="12 13">
    <name type="scientific">Liquidambar formosana</name>
    <name type="common">Formosan gum</name>
    <dbReference type="NCBI Taxonomy" id="63359"/>
    <lineage>
        <taxon>Eukaryota</taxon>
        <taxon>Viridiplantae</taxon>
        <taxon>Streptophyta</taxon>
        <taxon>Embryophyta</taxon>
        <taxon>Tracheophyta</taxon>
        <taxon>Spermatophyta</taxon>
        <taxon>Magnoliopsida</taxon>
        <taxon>eudicotyledons</taxon>
        <taxon>Gunneridae</taxon>
        <taxon>Pentapetalae</taxon>
        <taxon>Saxifragales</taxon>
        <taxon>Altingiaceae</taxon>
        <taxon>Liquidambar</taxon>
    </lineage>
</organism>
<comment type="caution">
    <text evidence="12">The sequence shown here is derived from an EMBL/GenBank/DDBJ whole genome shotgun (WGS) entry which is preliminary data.</text>
</comment>
<evidence type="ECO:0000256" key="8">
    <source>
        <dbReference type="ARBA" id="ARBA00023235"/>
    </source>
</evidence>
<keyword evidence="4 9" id="KW-0347">Helicase</keyword>
<dbReference type="GO" id="GO:0000723">
    <property type="term" value="P:telomere maintenance"/>
    <property type="evidence" value="ECO:0007669"/>
    <property type="project" value="InterPro"/>
</dbReference>
<keyword evidence="7 9" id="KW-0234">DNA repair</keyword>
<dbReference type="InterPro" id="IPR010285">
    <property type="entry name" value="DNA_helicase_pif1-like_DEAD"/>
</dbReference>
<evidence type="ECO:0000256" key="5">
    <source>
        <dbReference type="ARBA" id="ARBA00022840"/>
    </source>
</evidence>
<dbReference type="Pfam" id="PF21530">
    <property type="entry name" value="Pif1_2B_dom"/>
    <property type="match status" value="1"/>
</dbReference>
<dbReference type="Gene3D" id="2.30.30.940">
    <property type="match status" value="1"/>
</dbReference>
<evidence type="ECO:0000256" key="7">
    <source>
        <dbReference type="ARBA" id="ARBA00023204"/>
    </source>
</evidence>
<evidence type="ECO:0000313" key="12">
    <source>
        <dbReference type="EMBL" id="KAK9284801.1"/>
    </source>
</evidence>
<evidence type="ECO:0000259" key="10">
    <source>
        <dbReference type="Pfam" id="PF05970"/>
    </source>
</evidence>
<dbReference type="InterPro" id="IPR027417">
    <property type="entry name" value="P-loop_NTPase"/>
</dbReference>
<evidence type="ECO:0000256" key="4">
    <source>
        <dbReference type="ARBA" id="ARBA00022806"/>
    </source>
</evidence>
<dbReference type="GO" id="GO:0006310">
    <property type="term" value="P:DNA recombination"/>
    <property type="evidence" value="ECO:0007669"/>
    <property type="project" value="UniProtKB-KW"/>
</dbReference>
<dbReference type="InterPro" id="IPR051055">
    <property type="entry name" value="PIF1_helicase"/>
</dbReference>
<keyword evidence="3 9" id="KW-0378">Hydrolase</keyword>
<dbReference type="AlphaFoldDB" id="A0AAP0X0Y6"/>
<keyword evidence="5 9" id="KW-0067">ATP-binding</keyword>
<keyword evidence="2 9" id="KW-0227">DNA damage</keyword>
<evidence type="ECO:0000256" key="2">
    <source>
        <dbReference type="ARBA" id="ARBA00022763"/>
    </source>
</evidence>
<evidence type="ECO:0000256" key="9">
    <source>
        <dbReference type="RuleBase" id="RU363044"/>
    </source>
</evidence>